<dbReference type="InterPro" id="IPR018309">
    <property type="entry name" value="Tscrpt_reg_PadR_C"/>
</dbReference>
<dbReference type="PANTHER" id="PTHR43252:SF4">
    <property type="entry name" value="TRANSCRIPTIONAL REGULATORY PROTEIN"/>
    <property type="match status" value="1"/>
</dbReference>
<dbReference type="Pfam" id="PF03551">
    <property type="entry name" value="PadR"/>
    <property type="match status" value="1"/>
</dbReference>
<dbReference type="Gene3D" id="1.10.10.10">
    <property type="entry name" value="Winged helix-like DNA-binding domain superfamily/Winged helix DNA-binding domain"/>
    <property type="match status" value="1"/>
</dbReference>
<gene>
    <name evidence="3" type="ordered locus">Hbal_2480</name>
</gene>
<protein>
    <submittedName>
        <fullName evidence="3">Transcriptional regulator, PadR-like family</fullName>
    </submittedName>
</protein>
<sequence>MALAEAILVCLSEKEMSGYDLARQFDTSIGFFWRATHPQIYRELRKLKEKNFVISEEFIQSGRPNRTVYRITDAGLSAIEKWSRLPVDPPSIKDDLLVRLYSIDAIDNNALKEQLEIRRDQHMQRLIRYKYIKTHQYSEPNLTRNQKGKMEALALGIRYEQTWVEWCEEAINRLFTESPD</sequence>
<dbReference type="eggNOG" id="COG1695">
    <property type="taxonomic scope" value="Bacteria"/>
</dbReference>
<dbReference type="AlphaFoldDB" id="C6XNX7"/>
<dbReference type="OrthoDB" id="3186544at2"/>
<reference evidence="4" key="1">
    <citation type="journal article" date="2011" name="J. Bacteriol.">
        <title>Genome sequences of eight morphologically diverse alphaproteobacteria.</title>
        <authorList>
            <consortium name="US DOE Joint Genome Institute"/>
            <person name="Brown P.J."/>
            <person name="Kysela D.T."/>
            <person name="Buechlein A."/>
            <person name="Hemmerich C."/>
            <person name="Brun Y.V."/>
        </authorList>
    </citation>
    <scope>NUCLEOTIDE SEQUENCE [LARGE SCALE GENOMIC DNA]</scope>
    <source>
        <strain evidence="4">ATCC 49814 / DSM 5838 / IFAM 1418</strain>
    </source>
</reference>
<dbReference type="InterPro" id="IPR005149">
    <property type="entry name" value="Tscrpt_reg_PadR_N"/>
</dbReference>
<accession>C6XNX7</accession>
<dbReference type="InterPro" id="IPR036390">
    <property type="entry name" value="WH_DNA-bd_sf"/>
</dbReference>
<dbReference type="STRING" id="582402.Hbal_2480"/>
<dbReference type="SUPFAM" id="SSF46785">
    <property type="entry name" value="Winged helix' DNA-binding domain"/>
    <property type="match status" value="1"/>
</dbReference>
<proteinExistence type="predicted"/>
<evidence type="ECO:0000313" key="4">
    <source>
        <dbReference type="Proteomes" id="UP000002745"/>
    </source>
</evidence>
<organism evidence="3 4">
    <name type="scientific">Hirschia baltica (strain ATCC 49814 / DSM 5838 / IFAM 1418)</name>
    <dbReference type="NCBI Taxonomy" id="582402"/>
    <lineage>
        <taxon>Bacteria</taxon>
        <taxon>Pseudomonadati</taxon>
        <taxon>Pseudomonadota</taxon>
        <taxon>Alphaproteobacteria</taxon>
        <taxon>Hyphomonadales</taxon>
        <taxon>Hyphomonadaceae</taxon>
        <taxon>Hirschia</taxon>
    </lineage>
</organism>
<dbReference type="Pfam" id="PF10400">
    <property type="entry name" value="Vir_act_alpha_C"/>
    <property type="match status" value="1"/>
</dbReference>
<dbReference type="Proteomes" id="UP000002745">
    <property type="component" value="Chromosome"/>
</dbReference>
<evidence type="ECO:0000313" key="3">
    <source>
        <dbReference type="EMBL" id="ACT60157.1"/>
    </source>
</evidence>
<name>C6XNX7_HIRBI</name>
<keyword evidence="4" id="KW-1185">Reference proteome</keyword>
<feature type="domain" description="Transcription regulator PadR C-terminal" evidence="2">
    <location>
        <begin position="92"/>
        <end position="174"/>
    </location>
</feature>
<dbReference type="Gene3D" id="6.10.140.190">
    <property type="match status" value="1"/>
</dbReference>
<dbReference type="PANTHER" id="PTHR43252">
    <property type="entry name" value="TRANSCRIPTIONAL REGULATOR YQJI"/>
    <property type="match status" value="1"/>
</dbReference>
<evidence type="ECO:0000259" key="1">
    <source>
        <dbReference type="Pfam" id="PF03551"/>
    </source>
</evidence>
<dbReference type="EMBL" id="CP001678">
    <property type="protein sequence ID" value="ACT60157.1"/>
    <property type="molecule type" value="Genomic_DNA"/>
</dbReference>
<dbReference type="KEGG" id="hba:Hbal_2480"/>
<dbReference type="RefSeq" id="WP_015828307.1">
    <property type="nucleotide sequence ID" value="NC_012982.1"/>
</dbReference>
<feature type="domain" description="Transcription regulator PadR N-terminal" evidence="1">
    <location>
        <begin position="7"/>
        <end position="80"/>
    </location>
</feature>
<dbReference type="InterPro" id="IPR036388">
    <property type="entry name" value="WH-like_DNA-bd_sf"/>
</dbReference>
<dbReference type="HOGENOM" id="CLU_089258_1_4_5"/>
<evidence type="ECO:0000259" key="2">
    <source>
        <dbReference type="Pfam" id="PF10400"/>
    </source>
</evidence>